<sequence>MPSTIDHLQQLTGSQLDVLCYNYNVVERQPVERRHLERRLHVAIIAERAKWRARHLMYNFNDDHRSYFGNLWSQDDRLRDVHNRMLFSRYRGARLPSRHSGGDEQEELKHRASSIEDGDELEYDENNLEDDEDERMANEDDDDEQQQQEQQEYEQYQQFEYERQQMYNRRNHPTEQQQQRELEQQLELEQEQDQQQEQYEYQTHGESTRKPNLTYGYQIPLFFQQQFQHHIHSQPDGQPQLHLLRPQGRTSNIAVERKPSVSSSSAEYYSDSSTSQVTATEYLTLASSNVENILDPKTHVSETDLASETRHQLHVAERFINRGEPRTSSWTNMEQEGEVSSERVLCTINFMNMDYAKTEERHKHKADAVMKDLNGNGDRRLCDPQSARHRRRSFWRFILAMLATTSREVASHKLQYSVIGCSIIIFTYIGIKMVQ</sequence>
<dbReference type="EMBL" id="LSRL02000550">
    <property type="protein sequence ID" value="TDG40500.1"/>
    <property type="molecule type" value="Genomic_DNA"/>
</dbReference>
<feature type="region of interest" description="Disordered" evidence="1">
    <location>
        <begin position="171"/>
        <end position="212"/>
    </location>
</feature>
<keyword evidence="3" id="KW-1185">Reference proteome</keyword>
<proteinExistence type="predicted"/>
<reference evidence="2 3" key="1">
    <citation type="journal article" date="2019" name="J. Hered.">
        <title>An Improved Genome Assembly for Drosophila navojoa, the Basal Species in the mojavensis Cluster.</title>
        <authorList>
            <person name="Vanderlinde T."/>
            <person name="Dupim E.G."/>
            <person name="Nazario-Yepiz N.O."/>
            <person name="Carvalho A.B."/>
        </authorList>
    </citation>
    <scope>NUCLEOTIDE SEQUENCE [LARGE SCALE GENOMIC DNA]</scope>
    <source>
        <strain evidence="2">Navoj_Jal97</strain>
        <tissue evidence="2">Whole organism</tissue>
    </source>
</reference>
<accession>A0A484AXC1</accession>
<dbReference type="Proteomes" id="UP000295192">
    <property type="component" value="Unassembled WGS sequence"/>
</dbReference>
<evidence type="ECO:0000313" key="2">
    <source>
        <dbReference type="EMBL" id="TDG40500.1"/>
    </source>
</evidence>
<gene>
    <name evidence="2" type="ORF">AWZ03_013074</name>
</gene>
<feature type="compositionally biased region" description="Acidic residues" evidence="1">
    <location>
        <begin position="116"/>
        <end position="146"/>
    </location>
</feature>
<protein>
    <submittedName>
        <fullName evidence="2">Uncharacterized protein</fullName>
    </submittedName>
</protein>
<name>A0A484AXC1_DRONA</name>
<organism evidence="2 3">
    <name type="scientific">Drosophila navojoa</name>
    <name type="common">Fruit fly</name>
    <dbReference type="NCBI Taxonomy" id="7232"/>
    <lineage>
        <taxon>Eukaryota</taxon>
        <taxon>Metazoa</taxon>
        <taxon>Ecdysozoa</taxon>
        <taxon>Arthropoda</taxon>
        <taxon>Hexapoda</taxon>
        <taxon>Insecta</taxon>
        <taxon>Pterygota</taxon>
        <taxon>Neoptera</taxon>
        <taxon>Endopterygota</taxon>
        <taxon>Diptera</taxon>
        <taxon>Brachycera</taxon>
        <taxon>Muscomorpha</taxon>
        <taxon>Ephydroidea</taxon>
        <taxon>Drosophilidae</taxon>
        <taxon>Drosophila</taxon>
    </lineage>
</organism>
<evidence type="ECO:0000313" key="3">
    <source>
        <dbReference type="Proteomes" id="UP000295192"/>
    </source>
</evidence>
<dbReference type="OMA" id="WRARHLM"/>
<comment type="caution">
    <text evidence="2">The sequence shown here is derived from an EMBL/GenBank/DDBJ whole genome shotgun (WGS) entry which is preliminary data.</text>
</comment>
<feature type="region of interest" description="Disordered" evidence="1">
    <location>
        <begin position="94"/>
        <end position="152"/>
    </location>
</feature>
<dbReference type="AlphaFoldDB" id="A0A484AXC1"/>
<feature type="compositionally biased region" description="Acidic residues" evidence="1">
    <location>
        <begin position="184"/>
        <end position="194"/>
    </location>
</feature>
<evidence type="ECO:0000256" key="1">
    <source>
        <dbReference type="SAM" id="MobiDB-lite"/>
    </source>
</evidence>